<sequence>MLLPSAFACEGAVTQESRRPQRPNLPSFTPYQARLSIQPRASPIASSCRALHAILGGPAVAPQPVAASRRELGNPFIPSTKPLQPRRLPPPPPPQRGENKRRRSEFEEDLLPSESIDINMQDSQCTPPQVRTPKRRRRIPLSMPLGLSVEDFHALETPLEEEDVALDMPIISPHNIPSDQDSAYGSSPTLEEAEWTLEDDQALVETVLEKLRLSKREWNDCARQIGKDKDSLGRRWSLLVSEGNVGLRRGGRMSRTNLDVASW</sequence>
<evidence type="ECO:0000313" key="4">
    <source>
        <dbReference type="Proteomes" id="UP001358417"/>
    </source>
</evidence>
<feature type="domain" description="Myb-like" evidence="2">
    <location>
        <begin position="187"/>
        <end position="240"/>
    </location>
</feature>
<protein>
    <recommendedName>
        <fullName evidence="2">Myb-like domain-containing protein</fullName>
    </recommendedName>
</protein>
<gene>
    <name evidence="3" type="ORF">LTR84_000904</name>
</gene>
<reference evidence="3 4" key="1">
    <citation type="submission" date="2023-08" db="EMBL/GenBank/DDBJ databases">
        <title>Black Yeasts Isolated from many extreme environments.</title>
        <authorList>
            <person name="Coleine C."/>
            <person name="Stajich J.E."/>
            <person name="Selbmann L."/>
        </authorList>
    </citation>
    <scope>NUCLEOTIDE SEQUENCE [LARGE SCALE GENOMIC DNA]</scope>
    <source>
        <strain evidence="3 4">CCFEE 5792</strain>
    </source>
</reference>
<feature type="compositionally biased region" description="Polar residues" evidence="1">
    <location>
        <begin position="116"/>
        <end position="129"/>
    </location>
</feature>
<accession>A0AAV9NRW9</accession>
<proteinExistence type="predicted"/>
<dbReference type="Proteomes" id="UP001358417">
    <property type="component" value="Unassembled WGS sequence"/>
</dbReference>
<name>A0AAV9NRW9_9EURO</name>
<dbReference type="RefSeq" id="XP_064712393.1">
    <property type="nucleotide sequence ID" value="XM_064844533.1"/>
</dbReference>
<keyword evidence="4" id="KW-1185">Reference proteome</keyword>
<dbReference type="PROSITE" id="PS50090">
    <property type="entry name" value="MYB_LIKE"/>
    <property type="match status" value="1"/>
</dbReference>
<dbReference type="EMBL" id="JAVRRD010000001">
    <property type="protein sequence ID" value="KAK5065069.1"/>
    <property type="molecule type" value="Genomic_DNA"/>
</dbReference>
<evidence type="ECO:0000313" key="3">
    <source>
        <dbReference type="EMBL" id="KAK5065069.1"/>
    </source>
</evidence>
<dbReference type="GeneID" id="89969126"/>
<dbReference type="AlphaFoldDB" id="A0AAV9NRW9"/>
<evidence type="ECO:0000259" key="2">
    <source>
        <dbReference type="PROSITE" id="PS50090"/>
    </source>
</evidence>
<dbReference type="InterPro" id="IPR001005">
    <property type="entry name" value="SANT/Myb"/>
</dbReference>
<evidence type="ECO:0000256" key="1">
    <source>
        <dbReference type="SAM" id="MobiDB-lite"/>
    </source>
</evidence>
<comment type="caution">
    <text evidence="3">The sequence shown here is derived from an EMBL/GenBank/DDBJ whole genome shotgun (WGS) entry which is preliminary data.</text>
</comment>
<feature type="region of interest" description="Disordered" evidence="1">
    <location>
        <begin position="72"/>
        <end position="134"/>
    </location>
</feature>
<organism evidence="3 4">
    <name type="scientific">Exophiala bonariae</name>
    <dbReference type="NCBI Taxonomy" id="1690606"/>
    <lineage>
        <taxon>Eukaryota</taxon>
        <taxon>Fungi</taxon>
        <taxon>Dikarya</taxon>
        <taxon>Ascomycota</taxon>
        <taxon>Pezizomycotina</taxon>
        <taxon>Eurotiomycetes</taxon>
        <taxon>Chaetothyriomycetidae</taxon>
        <taxon>Chaetothyriales</taxon>
        <taxon>Herpotrichiellaceae</taxon>
        <taxon>Exophiala</taxon>
    </lineage>
</organism>